<keyword evidence="10" id="KW-0472">Membrane</keyword>
<evidence type="ECO:0000256" key="3">
    <source>
        <dbReference type="ARBA" id="ARBA00022630"/>
    </source>
</evidence>
<dbReference type="SUPFAM" id="SSF69000">
    <property type="entry name" value="FAD-dependent thiol oxidase"/>
    <property type="match status" value="1"/>
</dbReference>
<dbReference type="PROSITE" id="PS51352">
    <property type="entry name" value="THIOREDOXIN_2"/>
    <property type="match status" value="1"/>
</dbReference>
<keyword evidence="15" id="KW-1185">Reference proteome</keyword>
<evidence type="ECO:0000256" key="6">
    <source>
        <dbReference type="ARBA" id="ARBA00023002"/>
    </source>
</evidence>
<dbReference type="OrthoDB" id="59470at2759"/>
<evidence type="ECO:0000256" key="11">
    <source>
        <dbReference type="SAM" id="MobiDB-lite"/>
    </source>
</evidence>
<evidence type="ECO:0000259" key="12">
    <source>
        <dbReference type="PROSITE" id="PS51324"/>
    </source>
</evidence>
<dbReference type="Pfam" id="PF00085">
    <property type="entry name" value="Thioredoxin"/>
    <property type="match status" value="1"/>
</dbReference>
<dbReference type="GeneTree" id="ENSGT00940000159734"/>
<organism evidence="14 15">
    <name type="scientific">Pygocentrus nattereri</name>
    <name type="common">Red-bellied piranha</name>
    <dbReference type="NCBI Taxonomy" id="42514"/>
    <lineage>
        <taxon>Eukaryota</taxon>
        <taxon>Metazoa</taxon>
        <taxon>Chordata</taxon>
        <taxon>Craniata</taxon>
        <taxon>Vertebrata</taxon>
        <taxon>Euteleostomi</taxon>
        <taxon>Actinopterygii</taxon>
        <taxon>Neopterygii</taxon>
        <taxon>Teleostei</taxon>
        <taxon>Ostariophysi</taxon>
        <taxon>Characiformes</taxon>
        <taxon>Characoidei</taxon>
        <taxon>Pygocentrus</taxon>
    </lineage>
</organism>
<dbReference type="Gene3D" id="1.20.120.310">
    <property type="entry name" value="ERV/ALR sulfhydryl oxidase domain"/>
    <property type="match status" value="1"/>
</dbReference>
<keyword evidence="6 10" id="KW-0560">Oxidoreductase</keyword>
<dbReference type="Gene3D" id="1.20.120.1960">
    <property type="entry name" value="QSOX sulfhydryl oxidase domain"/>
    <property type="match status" value="1"/>
</dbReference>
<dbReference type="Pfam" id="PF18371">
    <property type="entry name" value="FAD_SOX"/>
    <property type="match status" value="1"/>
</dbReference>
<dbReference type="GO" id="GO:0003756">
    <property type="term" value="F:protein disulfide isomerase activity"/>
    <property type="evidence" value="ECO:0007669"/>
    <property type="project" value="TreeGrafter"/>
</dbReference>
<comment type="similarity">
    <text evidence="2 10">Belongs to the quiescin-sulfhydryl oxidase (QSOX) family.</text>
</comment>
<evidence type="ECO:0000256" key="2">
    <source>
        <dbReference type="ARBA" id="ARBA00006041"/>
    </source>
</evidence>
<protein>
    <recommendedName>
        <fullName evidence="10">Sulfhydryl oxidase</fullName>
        <ecNumber evidence="10">1.8.3.2</ecNumber>
    </recommendedName>
</protein>
<dbReference type="GO" id="GO:0005615">
    <property type="term" value="C:extracellular space"/>
    <property type="evidence" value="ECO:0007669"/>
    <property type="project" value="TreeGrafter"/>
</dbReference>
<dbReference type="FunFam" id="1.20.120.310:FF:000001">
    <property type="entry name" value="Sulfhydryl oxidase"/>
    <property type="match status" value="1"/>
</dbReference>
<keyword evidence="10" id="KW-1133">Transmembrane helix</keyword>
<dbReference type="InterPro" id="IPR040986">
    <property type="entry name" value="QSOX_FAD-bd_dom"/>
</dbReference>
<dbReference type="GO" id="GO:0006457">
    <property type="term" value="P:protein folding"/>
    <property type="evidence" value="ECO:0007669"/>
    <property type="project" value="TreeGrafter"/>
</dbReference>
<dbReference type="CDD" id="cd02992">
    <property type="entry name" value="PDI_a_QSOX"/>
    <property type="match status" value="1"/>
</dbReference>
<evidence type="ECO:0000313" key="15">
    <source>
        <dbReference type="Proteomes" id="UP001501920"/>
    </source>
</evidence>
<dbReference type="InterPro" id="IPR042568">
    <property type="entry name" value="QSOX_FAD-bd_sf"/>
</dbReference>
<dbReference type="RefSeq" id="XP_017546658.1">
    <property type="nucleotide sequence ID" value="XM_017691169.2"/>
</dbReference>
<gene>
    <name evidence="14" type="primary">QSOX2</name>
</gene>
<evidence type="ECO:0000256" key="9">
    <source>
        <dbReference type="ARBA" id="ARBA00048864"/>
    </source>
</evidence>
<evidence type="ECO:0000313" key="14">
    <source>
        <dbReference type="Ensembl" id="ENSPNAP00000035312.1"/>
    </source>
</evidence>
<dbReference type="InterPro" id="IPR013766">
    <property type="entry name" value="Thioredoxin_domain"/>
</dbReference>
<dbReference type="PROSITE" id="PS51324">
    <property type="entry name" value="ERV_ALR"/>
    <property type="match status" value="1"/>
</dbReference>
<accession>A0A3B4EFK8</accession>
<dbReference type="STRING" id="42514.ENSPNAP00000035312"/>
<sequence length="671" mass="76028">MELAVCCSGCITFNSFRMAVPFYFKIIILAAVFQYGQTARLYTEEDPVVILTSDTLKQTLFNSSSAWLLQFYSSWCGHCIQYSPTWKALAGDVKDWSQAIRIGVLDCAHEKNFDICKEFSIHFYPTFRYFKAHVTTPDIGRTYRGADRELQTVRQLMVNFLQNHTRQDWPVSCPPLEPARTEDILSLMGQKSEHYTAVIVEDGDSYMGREVMLDLMPYQGVVVKRALNSEKLLMEKLGIITVPTAYLFHPNGTHAVMEVQKRLRFFYSSFLKLLPGVHRKQSTSVQHLEQAANKGHSSSEVLKEFDKSKVYMMDLESGLHYLLRVELATHKTLEGEELKTFKDFVTVVAKLFPGRQSVVKLLETLLEWLVSLPLEKIPYNAILDLANNNMRISGLYLSEHVQWVGCQGSSVALRGYPCSLWTLFHVLTVQAASQPDALANTALEDDPLAVLQTMRRYIGTFFGCRECGKHFEQMAQESMSQVKTLDEAVLWLWRRHNQVNVRLAGSLSEDPMFPKTQWPTPDLCPACHEEQDGLHVWNEDMVLTFLKQHYGAANISPKYISDSHPKPGLPAPNKAIAATLFNVHVKGLKPSAESAPKYQKQSDLNGAGDGGSGVQKELGPSVSFLGLGFSSVDMSLCVLLYAFSCVFLMLMFFFFRVRSKRWKIKSHRPFV</sequence>
<keyword evidence="8" id="KW-0325">Glycoprotein</keyword>
<reference evidence="14 15" key="1">
    <citation type="submission" date="2020-10" db="EMBL/GenBank/DDBJ databases">
        <title>Pygocentrus nattereri (red-bellied piranha) genome, fPygNat1, primary haplotype.</title>
        <authorList>
            <person name="Myers G."/>
            <person name="Meyer A."/>
            <person name="Karagic N."/>
            <person name="Pippel M."/>
            <person name="Winkler S."/>
            <person name="Tracey A."/>
            <person name="Wood J."/>
            <person name="Formenti G."/>
            <person name="Howe K."/>
            <person name="Fedrigo O."/>
            <person name="Jarvis E.D."/>
        </authorList>
    </citation>
    <scope>NUCLEOTIDE SEQUENCE [LARGE SCALE GENOMIC DNA]</scope>
</reference>
<dbReference type="PANTHER" id="PTHR22897:SF7">
    <property type="entry name" value="SULFHYDRYL OXIDASE 2"/>
    <property type="match status" value="1"/>
</dbReference>
<comment type="catalytic activity">
    <reaction evidence="9 10">
        <text>2 R'C(R)SH + O2 = R'C(R)S-S(R)CR' + H2O2</text>
        <dbReference type="Rhea" id="RHEA:17357"/>
        <dbReference type="ChEBI" id="CHEBI:15379"/>
        <dbReference type="ChEBI" id="CHEBI:16240"/>
        <dbReference type="ChEBI" id="CHEBI:16520"/>
        <dbReference type="ChEBI" id="CHEBI:17412"/>
        <dbReference type="EC" id="1.8.3.2"/>
    </reaction>
</comment>
<dbReference type="FunFam" id="3.40.30.10:FF:000073">
    <property type="entry name" value="Sulfhydryl oxidase"/>
    <property type="match status" value="1"/>
</dbReference>
<dbReference type="InterPro" id="IPR036249">
    <property type="entry name" value="Thioredoxin-like_sf"/>
</dbReference>
<dbReference type="InterPro" id="IPR039798">
    <property type="entry name" value="Sulfhydryl_oxidase"/>
</dbReference>
<dbReference type="FunFam" id="3.40.30.10:FF:000080">
    <property type="entry name" value="Sulfhydryl oxidase"/>
    <property type="match status" value="1"/>
</dbReference>
<dbReference type="CTD" id="169714"/>
<evidence type="ECO:0000256" key="8">
    <source>
        <dbReference type="ARBA" id="ARBA00023180"/>
    </source>
</evidence>
<dbReference type="EC" id="1.8.3.2" evidence="10"/>
<dbReference type="InterPro" id="IPR017905">
    <property type="entry name" value="ERV/ALR_sulphydryl_oxidase"/>
</dbReference>
<evidence type="ECO:0000256" key="10">
    <source>
        <dbReference type="RuleBase" id="RU371123"/>
    </source>
</evidence>
<reference evidence="14" key="2">
    <citation type="submission" date="2025-08" db="UniProtKB">
        <authorList>
            <consortium name="Ensembl"/>
        </authorList>
    </citation>
    <scope>IDENTIFICATION</scope>
</reference>
<feature type="domain" description="Thioredoxin" evidence="13">
    <location>
        <begin position="33"/>
        <end position="162"/>
    </location>
</feature>
<feature type="domain" description="ERV/ALR sulfhydryl oxidase" evidence="12">
    <location>
        <begin position="409"/>
        <end position="518"/>
    </location>
</feature>
<dbReference type="Gene3D" id="3.40.30.10">
    <property type="entry name" value="Glutaredoxin"/>
    <property type="match status" value="2"/>
</dbReference>
<keyword evidence="10" id="KW-0812">Transmembrane</keyword>
<dbReference type="Ensembl" id="ENSPNAT00000028131.2">
    <property type="protein sequence ID" value="ENSPNAP00000035312.1"/>
    <property type="gene ID" value="ENSPNAG00000025254.2"/>
</dbReference>
<dbReference type="FunFam" id="1.20.120.1960:FF:000001">
    <property type="entry name" value="Sulfhydryl oxidase"/>
    <property type="match status" value="1"/>
</dbReference>
<feature type="region of interest" description="Disordered" evidence="11">
    <location>
        <begin position="592"/>
        <end position="612"/>
    </location>
</feature>
<dbReference type="PANTHER" id="PTHR22897">
    <property type="entry name" value="QUIESCIN Q6-RELATED SULFHYDRYL OXIDASE"/>
    <property type="match status" value="1"/>
</dbReference>
<keyword evidence="3 10" id="KW-0285">Flavoprotein</keyword>
<dbReference type="SUPFAM" id="SSF52833">
    <property type="entry name" value="Thioredoxin-like"/>
    <property type="match status" value="1"/>
</dbReference>
<dbReference type="GO" id="GO:0000139">
    <property type="term" value="C:Golgi membrane"/>
    <property type="evidence" value="ECO:0007669"/>
    <property type="project" value="TreeGrafter"/>
</dbReference>
<evidence type="ECO:0000256" key="5">
    <source>
        <dbReference type="ARBA" id="ARBA00022827"/>
    </source>
</evidence>
<reference evidence="14" key="3">
    <citation type="submission" date="2025-09" db="UniProtKB">
        <authorList>
            <consortium name="Ensembl"/>
        </authorList>
    </citation>
    <scope>IDENTIFICATION</scope>
</reference>
<dbReference type="Proteomes" id="UP001501920">
    <property type="component" value="Chromosome 20"/>
</dbReference>
<dbReference type="InterPro" id="IPR036774">
    <property type="entry name" value="ERV/ALR_sulphydryl_oxid_sf"/>
</dbReference>
<evidence type="ECO:0000256" key="1">
    <source>
        <dbReference type="ARBA" id="ARBA00001974"/>
    </source>
</evidence>
<keyword evidence="4" id="KW-0732">Signal</keyword>
<proteinExistence type="inferred from homology"/>
<comment type="function">
    <text evidence="10">Catalyzes the oxidation of sulfhydryl groups in peptide and protein thiols to disulfides with the reduction of oxygen to hydrogen peroxide.</text>
</comment>
<dbReference type="AlphaFoldDB" id="A0A3B4EFK8"/>
<evidence type="ECO:0000259" key="13">
    <source>
        <dbReference type="PROSITE" id="PS51352"/>
    </source>
</evidence>
<dbReference type="GO" id="GO:0016971">
    <property type="term" value="F:flavin-dependent sulfhydryl oxidase activity"/>
    <property type="evidence" value="ECO:0007669"/>
    <property type="project" value="InterPro"/>
</dbReference>
<comment type="cofactor">
    <cofactor evidence="1 10">
        <name>FAD</name>
        <dbReference type="ChEBI" id="CHEBI:57692"/>
    </cofactor>
</comment>
<name>A0A3B4EFK8_PYGNA</name>
<keyword evidence="7" id="KW-1015">Disulfide bond</keyword>
<dbReference type="Pfam" id="PF04777">
    <property type="entry name" value="Evr1_Alr"/>
    <property type="match status" value="1"/>
</dbReference>
<dbReference type="GeneID" id="108423690"/>
<evidence type="ECO:0000256" key="4">
    <source>
        <dbReference type="ARBA" id="ARBA00022729"/>
    </source>
</evidence>
<feature type="transmembrane region" description="Helical" evidence="10">
    <location>
        <begin position="638"/>
        <end position="657"/>
    </location>
</feature>
<keyword evidence="5 10" id="KW-0274">FAD</keyword>
<evidence type="ECO:0000256" key="7">
    <source>
        <dbReference type="ARBA" id="ARBA00023157"/>
    </source>
</evidence>
<dbReference type="Pfam" id="PF18108">
    <property type="entry name" value="QSOX_Trx1"/>
    <property type="match status" value="1"/>
</dbReference>
<dbReference type="InterPro" id="IPR041269">
    <property type="entry name" value="QSOX_Trx1"/>
</dbReference>